<accession>A0A329MK40</accession>
<reference evidence="2 3" key="1">
    <citation type="journal article" date="2009" name="Int. J. Syst. Evol. Microbiol.">
        <title>Paenibacillus contaminans sp. nov., isolated from a contaminated laboratory plate.</title>
        <authorList>
            <person name="Chou J.H."/>
            <person name="Lee J.H."/>
            <person name="Lin M.C."/>
            <person name="Chang P.S."/>
            <person name="Arun A.B."/>
            <person name="Young C.C."/>
            <person name="Chen W.M."/>
        </authorList>
    </citation>
    <scope>NUCLEOTIDE SEQUENCE [LARGE SCALE GENOMIC DNA]</scope>
    <source>
        <strain evidence="2 3">CKOBP-6</strain>
    </source>
</reference>
<dbReference type="Gene3D" id="3.40.50.300">
    <property type="entry name" value="P-loop containing nucleotide triphosphate hydrolases"/>
    <property type="match status" value="1"/>
</dbReference>
<dbReference type="EMBL" id="QMFB01000009">
    <property type="protein sequence ID" value="RAV20174.1"/>
    <property type="molecule type" value="Genomic_DNA"/>
</dbReference>
<dbReference type="Pfam" id="PF19993">
    <property type="entry name" value="DO-GTPase2"/>
    <property type="match status" value="1"/>
</dbReference>
<dbReference type="Proteomes" id="UP000250369">
    <property type="component" value="Unassembled WGS sequence"/>
</dbReference>
<feature type="domain" description="Double-GTPase 2" evidence="1">
    <location>
        <begin position="130"/>
        <end position="348"/>
    </location>
</feature>
<dbReference type="AlphaFoldDB" id="A0A329MK40"/>
<dbReference type="SUPFAM" id="SSF52540">
    <property type="entry name" value="P-loop containing nucleoside triphosphate hydrolases"/>
    <property type="match status" value="1"/>
</dbReference>
<protein>
    <recommendedName>
        <fullName evidence="1">Double-GTPase 2 domain-containing protein</fullName>
    </recommendedName>
</protein>
<keyword evidence="3" id="KW-1185">Reference proteome</keyword>
<organism evidence="2 3">
    <name type="scientific">Paenibacillus contaminans</name>
    <dbReference type="NCBI Taxonomy" id="450362"/>
    <lineage>
        <taxon>Bacteria</taxon>
        <taxon>Bacillati</taxon>
        <taxon>Bacillota</taxon>
        <taxon>Bacilli</taxon>
        <taxon>Bacillales</taxon>
        <taxon>Paenibacillaceae</taxon>
        <taxon>Paenibacillus</taxon>
    </lineage>
</organism>
<sequence length="422" mass="48024">MVGFLKNLFGTKKAVVKEKPPYYDIVCPFCFEKYHPDEVEFRAAHYREDDEDYALAEDEVLNQYRKRFGLGTFDELEAVIPPDTIPEENKIYAGRVLVGITDRYNVVSRRRLCPKCHNDLPLTVGKTPSNIISIIGPSQVGKSVYMTSLIHTLEHVTAGNFDAACMPINTEISRKYRDMYEEPLFEQGNVLRSTQVSEVQEPLIFQFTFKDESKDPLTLVFFDVAGEGMTDRAYMEMRASHVKNSTGMLLLIDPLQIKTIRDRIKINVGESPGDFTDRYDSPREVIINLFDSFIGHQGGKTDIPTAVVLTKSDMLHFLKEEDGEYIRSNSNVFHNMVHAKTFNVTEFENINGEIRRFIEKVDRPLKGAIDVNFSDTAYFAVSALGSNPVDLKVKGVITPIRVDEPFLWLLYRLGYIEGKEGA</sequence>
<dbReference type="OrthoDB" id="143162at2"/>
<comment type="caution">
    <text evidence="2">The sequence shown here is derived from an EMBL/GenBank/DDBJ whole genome shotgun (WGS) entry which is preliminary data.</text>
</comment>
<proteinExistence type="predicted"/>
<gene>
    <name evidence="2" type="ORF">DQG23_17060</name>
</gene>
<dbReference type="InterPro" id="IPR027417">
    <property type="entry name" value="P-loop_NTPase"/>
</dbReference>
<evidence type="ECO:0000313" key="2">
    <source>
        <dbReference type="EMBL" id="RAV20174.1"/>
    </source>
</evidence>
<evidence type="ECO:0000313" key="3">
    <source>
        <dbReference type="Proteomes" id="UP000250369"/>
    </source>
</evidence>
<dbReference type="RefSeq" id="WP_113032071.1">
    <property type="nucleotide sequence ID" value="NZ_QMFB01000009.1"/>
</dbReference>
<name>A0A329MK40_9BACL</name>
<evidence type="ECO:0000259" key="1">
    <source>
        <dbReference type="Pfam" id="PF19993"/>
    </source>
</evidence>
<dbReference type="InterPro" id="IPR045528">
    <property type="entry name" value="DO-GTPase2"/>
</dbReference>